<accession>A0ACC0HP08</accession>
<evidence type="ECO:0000313" key="2">
    <source>
        <dbReference type="Proteomes" id="UP001060215"/>
    </source>
</evidence>
<protein>
    <submittedName>
        <fullName evidence="1">Uncharacterized protein</fullName>
    </submittedName>
</protein>
<reference evidence="1 2" key="1">
    <citation type="journal article" date="2022" name="Plant J.">
        <title>Chromosome-level genome of Camellia lanceoleosa provides a valuable resource for understanding genome evolution and self-incompatibility.</title>
        <authorList>
            <person name="Gong W."/>
            <person name="Xiao S."/>
            <person name="Wang L."/>
            <person name="Liao Z."/>
            <person name="Chang Y."/>
            <person name="Mo W."/>
            <person name="Hu G."/>
            <person name="Li W."/>
            <person name="Zhao G."/>
            <person name="Zhu H."/>
            <person name="Hu X."/>
            <person name="Ji K."/>
            <person name="Xiang X."/>
            <person name="Song Q."/>
            <person name="Yuan D."/>
            <person name="Jin S."/>
            <person name="Zhang L."/>
        </authorList>
    </citation>
    <scope>NUCLEOTIDE SEQUENCE [LARGE SCALE GENOMIC DNA]</scope>
    <source>
        <strain evidence="1">SQ_2022a</strain>
    </source>
</reference>
<comment type="caution">
    <text evidence="1">The sequence shown here is derived from an EMBL/GenBank/DDBJ whole genome shotgun (WGS) entry which is preliminary data.</text>
</comment>
<name>A0ACC0HP08_9ERIC</name>
<sequence length="139" mass="15983">MINTSWAQPLHLLPFPEFGSSSPIQTHPLRHRRCSSFPLQPFETHWLGKDLQFWKQTRILHVKCLKIFPRDNPSNHQPNAVEKLICDPNIYALAEPVPYLTFEDPAELAYFGAQILTLKISAKKLGASYSLEFWNANPN</sequence>
<dbReference type="EMBL" id="CM045761">
    <property type="protein sequence ID" value="KAI8014945.1"/>
    <property type="molecule type" value="Genomic_DNA"/>
</dbReference>
<gene>
    <name evidence="1" type="ORF">LOK49_LG05G01801</name>
</gene>
<keyword evidence="2" id="KW-1185">Reference proteome</keyword>
<evidence type="ECO:0000313" key="1">
    <source>
        <dbReference type="EMBL" id="KAI8014945.1"/>
    </source>
</evidence>
<organism evidence="1 2">
    <name type="scientific">Camellia lanceoleosa</name>
    <dbReference type="NCBI Taxonomy" id="1840588"/>
    <lineage>
        <taxon>Eukaryota</taxon>
        <taxon>Viridiplantae</taxon>
        <taxon>Streptophyta</taxon>
        <taxon>Embryophyta</taxon>
        <taxon>Tracheophyta</taxon>
        <taxon>Spermatophyta</taxon>
        <taxon>Magnoliopsida</taxon>
        <taxon>eudicotyledons</taxon>
        <taxon>Gunneridae</taxon>
        <taxon>Pentapetalae</taxon>
        <taxon>asterids</taxon>
        <taxon>Ericales</taxon>
        <taxon>Theaceae</taxon>
        <taxon>Camellia</taxon>
    </lineage>
</organism>
<proteinExistence type="predicted"/>
<dbReference type="Proteomes" id="UP001060215">
    <property type="component" value="Chromosome 4"/>
</dbReference>